<dbReference type="EMBL" id="JBHTBS010000008">
    <property type="protein sequence ID" value="MFC7338622.1"/>
    <property type="molecule type" value="Genomic_DNA"/>
</dbReference>
<feature type="domain" description="EamA" evidence="2">
    <location>
        <begin position="141"/>
        <end position="277"/>
    </location>
</feature>
<dbReference type="RefSeq" id="WP_379714162.1">
    <property type="nucleotide sequence ID" value="NZ_JBHTBS010000008.1"/>
</dbReference>
<keyword evidence="4" id="KW-1185">Reference proteome</keyword>
<feature type="transmembrane region" description="Helical" evidence="1">
    <location>
        <begin position="141"/>
        <end position="159"/>
    </location>
</feature>
<feature type="transmembrane region" description="Helical" evidence="1">
    <location>
        <begin position="208"/>
        <end position="229"/>
    </location>
</feature>
<evidence type="ECO:0000259" key="2">
    <source>
        <dbReference type="Pfam" id="PF00892"/>
    </source>
</evidence>
<dbReference type="Pfam" id="PF00892">
    <property type="entry name" value="EamA"/>
    <property type="match status" value="2"/>
</dbReference>
<organism evidence="3 4">
    <name type="scientific">Haloferula chungangensis</name>
    <dbReference type="NCBI Taxonomy" id="1048331"/>
    <lineage>
        <taxon>Bacteria</taxon>
        <taxon>Pseudomonadati</taxon>
        <taxon>Verrucomicrobiota</taxon>
        <taxon>Verrucomicrobiia</taxon>
        <taxon>Verrucomicrobiales</taxon>
        <taxon>Verrucomicrobiaceae</taxon>
        <taxon>Haloferula</taxon>
    </lineage>
</organism>
<feature type="transmembrane region" description="Helical" evidence="1">
    <location>
        <begin position="171"/>
        <end position="192"/>
    </location>
</feature>
<keyword evidence="1" id="KW-0472">Membrane</keyword>
<dbReference type="InterPro" id="IPR000620">
    <property type="entry name" value="EamA_dom"/>
</dbReference>
<protein>
    <submittedName>
        <fullName evidence="3">DMT family transporter</fullName>
    </submittedName>
</protein>
<name>A0ABW2L8A7_9BACT</name>
<feature type="transmembrane region" description="Helical" evidence="1">
    <location>
        <begin position="85"/>
        <end position="105"/>
    </location>
</feature>
<feature type="transmembrane region" description="Helical" evidence="1">
    <location>
        <begin position="62"/>
        <end position="79"/>
    </location>
</feature>
<feature type="domain" description="EamA" evidence="2">
    <location>
        <begin position="8"/>
        <end position="133"/>
    </location>
</feature>
<dbReference type="InterPro" id="IPR037185">
    <property type="entry name" value="EmrE-like"/>
</dbReference>
<dbReference type="PANTHER" id="PTHR22911:SF79">
    <property type="entry name" value="MOBA-LIKE NTP TRANSFERASE DOMAIN-CONTAINING PROTEIN"/>
    <property type="match status" value="1"/>
</dbReference>
<feature type="transmembrane region" description="Helical" evidence="1">
    <location>
        <begin position="31"/>
        <end position="50"/>
    </location>
</feature>
<evidence type="ECO:0000313" key="4">
    <source>
        <dbReference type="Proteomes" id="UP001596472"/>
    </source>
</evidence>
<gene>
    <name evidence="3" type="ORF">ACFQY0_15610</name>
</gene>
<keyword evidence="1" id="KW-0812">Transmembrane</keyword>
<comment type="caution">
    <text evidence="3">The sequence shown here is derived from an EMBL/GenBank/DDBJ whole genome shotgun (WGS) entry which is preliminary data.</text>
</comment>
<feature type="transmembrane region" description="Helical" evidence="1">
    <location>
        <begin position="263"/>
        <end position="284"/>
    </location>
</feature>
<feature type="transmembrane region" description="Helical" evidence="1">
    <location>
        <begin position="117"/>
        <end position="135"/>
    </location>
</feature>
<dbReference type="PANTHER" id="PTHR22911">
    <property type="entry name" value="ACYL-MALONYL CONDENSING ENZYME-RELATED"/>
    <property type="match status" value="1"/>
</dbReference>
<evidence type="ECO:0000313" key="3">
    <source>
        <dbReference type="EMBL" id="MFC7338622.1"/>
    </source>
</evidence>
<proteinExistence type="predicted"/>
<reference evidence="4" key="1">
    <citation type="journal article" date="2019" name="Int. J. Syst. Evol. Microbiol.">
        <title>The Global Catalogue of Microorganisms (GCM) 10K type strain sequencing project: providing services to taxonomists for standard genome sequencing and annotation.</title>
        <authorList>
            <consortium name="The Broad Institute Genomics Platform"/>
            <consortium name="The Broad Institute Genome Sequencing Center for Infectious Disease"/>
            <person name="Wu L."/>
            <person name="Ma J."/>
        </authorList>
    </citation>
    <scope>NUCLEOTIDE SEQUENCE [LARGE SCALE GENOMIC DNA]</scope>
    <source>
        <strain evidence="4">CGMCC 4.1467</strain>
    </source>
</reference>
<feature type="transmembrane region" description="Helical" evidence="1">
    <location>
        <begin position="236"/>
        <end position="257"/>
    </location>
</feature>
<accession>A0ABW2L8A7</accession>
<sequence>MNPYLQLHLLVVLLAMTAILGRLMTITAPVIVTWRTFLAALAAFAWVVSMRRKRLWFGWRKSLTLLGIGVILGLHWLAFFASVKISNVSVCLVGLSTISLFTAFTEPLLEKRPIRSFEVLLGIIVLGGIFLIAGFERGHLLGLSLGILSAFLAAIFPVLNRRYVNQGGDPLTMVGWEMVGACAISLGLLPWIESEGYSALLSLHGLDWLWMLILALVCTVFGHGLHIHLLRRISAYACNLAINFEPIYGIAIASLLFHEHREMHPAFYLGAAAILVANLLHPWFEKRSKLP</sequence>
<evidence type="ECO:0000256" key="1">
    <source>
        <dbReference type="SAM" id="Phobius"/>
    </source>
</evidence>
<dbReference type="SUPFAM" id="SSF103481">
    <property type="entry name" value="Multidrug resistance efflux transporter EmrE"/>
    <property type="match status" value="2"/>
</dbReference>
<keyword evidence="1" id="KW-1133">Transmembrane helix</keyword>
<dbReference type="Proteomes" id="UP001596472">
    <property type="component" value="Unassembled WGS sequence"/>
</dbReference>